<feature type="compositionally biased region" description="Low complexity" evidence="1">
    <location>
        <begin position="104"/>
        <end position="119"/>
    </location>
</feature>
<feature type="compositionally biased region" description="Polar residues" evidence="1">
    <location>
        <begin position="36"/>
        <end position="48"/>
    </location>
</feature>
<proteinExistence type="predicted"/>
<feature type="compositionally biased region" description="Polar residues" evidence="1">
    <location>
        <begin position="125"/>
        <end position="137"/>
    </location>
</feature>
<keyword evidence="3" id="KW-1185">Reference proteome</keyword>
<evidence type="ECO:0000313" key="2">
    <source>
        <dbReference type="EMBL" id="KAF7346059.1"/>
    </source>
</evidence>
<organism evidence="2 3">
    <name type="scientific">Mycena sanguinolenta</name>
    <dbReference type="NCBI Taxonomy" id="230812"/>
    <lineage>
        <taxon>Eukaryota</taxon>
        <taxon>Fungi</taxon>
        <taxon>Dikarya</taxon>
        <taxon>Basidiomycota</taxon>
        <taxon>Agaricomycotina</taxon>
        <taxon>Agaricomycetes</taxon>
        <taxon>Agaricomycetidae</taxon>
        <taxon>Agaricales</taxon>
        <taxon>Marasmiineae</taxon>
        <taxon>Mycenaceae</taxon>
        <taxon>Mycena</taxon>
    </lineage>
</organism>
<dbReference type="AlphaFoldDB" id="A0A8H7CQ45"/>
<name>A0A8H7CQ45_9AGAR</name>
<reference evidence="2" key="1">
    <citation type="submission" date="2020-05" db="EMBL/GenBank/DDBJ databases">
        <title>Mycena genomes resolve the evolution of fungal bioluminescence.</title>
        <authorList>
            <person name="Tsai I.J."/>
        </authorList>
    </citation>
    <scope>NUCLEOTIDE SEQUENCE</scope>
    <source>
        <strain evidence="2">160909Yilan</strain>
    </source>
</reference>
<feature type="region of interest" description="Disordered" evidence="1">
    <location>
        <begin position="1"/>
        <end position="155"/>
    </location>
</feature>
<feature type="compositionally biased region" description="Low complexity" evidence="1">
    <location>
        <begin position="10"/>
        <end position="21"/>
    </location>
</feature>
<dbReference type="EMBL" id="JACAZH010000019">
    <property type="protein sequence ID" value="KAF7346059.1"/>
    <property type="molecule type" value="Genomic_DNA"/>
</dbReference>
<gene>
    <name evidence="2" type="ORF">MSAN_01831900</name>
</gene>
<evidence type="ECO:0000256" key="1">
    <source>
        <dbReference type="SAM" id="MobiDB-lite"/>
    </source>
</evidence>
<protein>
    <submittedName>
        <fullName evidence="2">Uncharacterized protein</fullName>
    </submittedName>
</protein>
<feature type="compositionally biased region" description="Gly residues" evidence="1">
    <location>
        <begin position="141"/>
        <end position="155"/>
    </location>
</feature>
<dbReference type="Proteomes" id="UP000623467">
    <property type="component" value="Unassembled WGS sequence"/>
</dbReference>
<accession>A0A8H7CQ45</accession>
<evidence type="ECO:0000313" key="3">
    <source>
        <dbReference type="Proteomes" id="UP000623467"/>
    </source>
</evidence>
<sequence>MRQTTPTPPRSRSAPPATRPTETCVHRSADCPYANSDLSVPSTLSNTRNRPHQYSGRRNSPSSQLHIRNTSIADANQRKRIGTNVHNDRPTKRGRKLEGLLPDNRCANAASGSRASARPGGNGSQIDVNASQPMQFSNLSGGTGGPGGSGGLIGGPGGNGAGTVFSMNLVFNFPR</sequence>
<comment type="caution">
    <text evidence="2">The sequence shown here is derived from an EMBL/GenBank/DDBJ whole genome shotgun (WGS) entry which is preliminary data.</text>
</comment>
<feature type="compositionally biased region" description="Polar residues" evidence="1">
    <location>
        <begin position="56"/>
        <end position="74"/>
    </location>
</feature>